<feature type="domain" description="Kinesin motor" evidence="9">
    <location>
        <begin position="6"/>
        <end position="320"/>
    </location>
</feature>
<dbReference type="PRINTS" id="PR00380">
    <property type="entry name" value="KINESINHEAVY"/>
</dbReference>
<evidence type="ECO:0000256" key="6">
    <source>
        <dbReference type="RuleBase" id="RU000394"/>
    </source>
</evidence>
<dbReference type="SMART" id="SM00129">
    <property type="entry name" value="KISc"/>
    <property type="match status" value="1"/>
</dbReference>
<dbReference type="GO" id="GO:0007018">
    <property type="term" value="P:microtubule-based movement"/>
    <property type="evidence" value="ECO:0007669"/>
    <property type="project" value="InterPro"/>
</dbReference>
<dbReference type="GO" id="GO:0008017">
    <property type="term" value="F:microtubule binding"/>
    <property type="evidence" value="ECO:0007669"/>
    <property type="project" value="InterPro"/>
</dbReference>
<evidence type="ECO:0000256" key="2">
    <source>
        <dbReference type="ARBA" id="ARBA00022741"/>
    </source>
</evidence>
<dbReference type="SUPFAM" id="SSF52540">
    <property type="entry name" value="P-loop containing nucleoside triphosphate hydrolases"/>
    <property type="match status" value="1"/>
</dbReference>
<dbReference type="GO" id="GO:0003777">
    <property type="term" value="F:microtubule motor activity"/>
    <property type="evidence" value="ECO:0007669"/>
    <property type="project" value="InterPro"/>
</dbReference>
<comment type="similarity">
    <text evidence="5 6">Belongs to the TRAFAC class myosin-kinesin ATPase superfamily. Kinesin family.</text>
</comment>
<dbReference type="CDD" id="cd01372">
    <property type="entry name" value="KISc_KIF4"/>
    <property type="match status" value="1"/>
</dbReference>
<dbReference type="InterPro" id="IPR001752">
    <property type="entry name" value="Kinesin_motor_dom"/>
</dbReference>
<dbReference type="AlphaFoldDB" id="A0A816XJ38"/>
<dbReference type="Gene3D" id="3.40.50.150">
    <property type="entry name" value="Vaccinia Virus protein VP39"/>
    <property type="match status" value="1"/>
</dbReference>
<dbReference type="PROSITE" id="PS50067">
    <property type="entry name" value="KINESIN_MOTOR_2"/>
    <property type="match status" value="1"/>
</dbReference>
<organism evidence="10">
    <name type="scientific">Brassica napus</name>
    <name type="common">Rape</name>
    <dbReference type="NCBI Taxonomy" id="3708"/>
    <lineage>
        <taxon>Eukaryota</taxon>
        <taxon>Viridiplantae</taxon>
        <taxon>Streptophyta</taxon>
        <taxon>Embryophyta</taxon>
        <taxon>Tracheophyta</taxon>
        <taxon>Spermatophyta</taxon>
        <taxon>Magnoliopsida</taxon>
        <taxon>eudicotyledons</taxon>
        <taxon>Gunneridae</taxon>
        <taxon>Pentapetalae</taxon>
        <taxon>rosids</taxon>
        <taxon>malvids</taxon>
        <taxon>Brassicales</taxon>
        <taxon>Brassicaceae</taxon>
        <taxon>Brassiceae</taxon>
        <taxon>Brassica</taxon>
    </lineage>
</organism>
<proteinExistence type="inferred from homology"/>
<dbReference type="Pfam" id="PF02353">
    <property type="entry name" value="CMAS"/>
    <property type="match status" value="1"/>
</dbReference>
<dbReference type="CDD" id="cd02440">
    <property type="entry name" value="AdoMet_MTases"/>
    <property type="match status" value="1"/>
</dbReference>
<feature type="coiled-coil region" evidence="7">
    <location>
        <begin position="573"/>
        <end position="628"/>
    </location>
</feature>
<dbReference type="InterPro" id="IPR019821">
    <property type="entry name" value="Kinesin_motor_CS"/>
</dbReference>
<evidence type="ECO:0000256" key="4">
    <source>
        <dbReference type="ARBA" id="ARBA00023175"/>
    </source>
</evidence>
<name>A0A816XJ38_BRANA</name>
<feature type="region of interest" description="Disordered" evidence="8">
    <location>
        <begin position="489"/>
        <end position="530"/>
    </location>
</feature>
<accession>A0A816XJ38</accession>
<keyword evidence="7" id="KW-0175">Coiled coil</keyword>
<reference evidence="10" key="1">
    <citation type="submission" date="2021-01" db="EMBL/GenBank/DDBJ databases">
        <authorList>
            <consortium name="Genoscope - CEA"/>
            <person name="William W."/>
        </authorList>
    </citation>
    <scope>NUCLEOTIDE SEQUENCE</scope>
</reference>
<dbReference type="Proteomes" id="UP001295469">
    <property type="component" value="Chromosome A01"/>
</dbReference>
<dbReference type="Pfam" id="PF00225">
    <property type="entry name" value="Kinesin"/>
    <property type="match status" value="1"/>
</dbReference>
<keyword evidence="6" id="KW-0493">Microtubule</keyword>
<keyword evidence="3 5" id="KW-0067">ATP-binding</keyword>
<dbReference type="GO" id="GO:0005524">
    <property type="term" value="F:ATP binding"/>
    <property type="evidence" value="ECO:0007669"/>
    <property type="project" value="UniProtKB-UniRule"/>
</dbReference>
<keyword evidence="2 5" id="KW-0547">Nucleotide-binding</keyword>
<dbReference type="SUPFAM" id="SSF53335">
    <property type="entry name" value="S-adenosyl-L-methionine-dependent methyltransferases"/>
    <property type="match status" value="1"/>
</dbReference>
<evidence type="ECO:0000256" key="7">
    <source>
        <dbReference type="SAM" id="Coils"/>
    </source>
</evidence>
<evidence type="ECO:0000256" key="1">
    <source>
        <dbReference type="ARBA" id="ARBA00010815"/>
    </source>
</evidence>
<dbReference type="PROSITE" id="PS00411">
    <property type="entry name" value="KINESIN_MOTOR_1"/>
    <property type="match status" value="1"/>
</dbReference>
<keyword evidence="4 5" id="KW-0505">Motor protein</keyword>
<feature type="compositionally biased region" description="Basic and acidic residues" evidence="8">
    <location>
        <begin position="518"/>
        <end position="530"/>
    </location>
</feature>
<protein>
    <recommendedName>
        <fullName evidence="6">Kinesin-like protein</fullName>
    </recommendedName>
</protein>
<evidence type="ECO:0000256" key="5">
    <source>
        <dbReference type="PROSITE-ProRule" id="PRU00283"/>
    </source>
</evidence>
<dbReference type="EMBL" id="HG994355">
    <property type="protein sequence ID" value="CAF2147277.1"/>
    <property type="molecule type" value="Genomic_DNA"/>
</dbReference>
<dbReference type="InterPro" id="IPR036961">
    <property type="entry name" value="Kinesin_motor_dom_sf"/>
</dbReference>
<feature type="binding site" evidence="5">
    <location>
        <begin position="79"/>
        <end position="86"/>
    </location>
    <ligand>
        <name>ATP</name>
        <dbReference type="ChEBI" id="CHEBI:30616"/>
    </ligand>
</feature>
<dbReference type="Gene3D" id="3.40.850.10">
    <property type="entry name" value="Kinesin motor domain"/>
    <property type="match status" value="1"/>
</dbReference>
<dbReference type="FunFam" id="3.40.50.150:FF:000554">
    <property type="entry name" value="Cation-transporting ATPase"/>
    <property type="match status" value="1"/>
</dbReference>
<evidence type="ECO:0000256" key="8">
    <source>
        <dbReference type="SAM" id="MobiDB-lite"/>
    </source>
</evidence>
<dbReference type="InterPro" id="IPR027417">
    <property type="entry name" value="P-loop_NTPase"/>
</dbReference>
<evidence type="ECO:0000256" key="3">
    <source>
        <dbReference type="ARBA" id="ARBA00022840"/>
    </source>
</evidence>
<dbReference type="InterPro" id="IPR029063">
    <property type="entry name" value="SAM-dependent_MTases_sf"/>
</dbReference>
<feature type="compositionally biased region" description="Low complexity" evidence="8">
    <location>
        <begin position="491"/>
        <end position="505"/>
    </location>
</feature>
<comment type="similarity">
    <text evidence="1">Belongs to the CFA/CMAS family.</text>
</comment>
<evidence type="ECO:0000313" key="10">
    <source>
        <dbReference type="EMBL" id="CAF2147277.1"/>
    </source>
</evidence>
<sequence>MKSTEPVRVAVNIRPLKGCTDCITVTPDEPQVHIGSHTFMYDFVFGNAGLPSSQIYHRCVAPLVEDLFKGYNATVLAYGQTASGKTYTMGMGTNFGTSDGIIPKVMEDVFTRVEAVKSQIRVSFLEIYNEEIYDLLASNPSRAPIIIRETASGEITLQGVTEVEVKTREEMSSYLARGSFTRATGSTNMNIKSSRSHAVFTISLQITRAEEILCAKLRLVDLAGSERANRTGADGMRLKEGRHINSSLLALRNVITILGDERKRKKGVHIPYRVSKLTRLLQDSLGGNSKTVIIACVSPAISDVEETLNTLRYANCARNIKNKAVVQKQKTSAPSFDYDATFKELTPLKSEAKNKAVVHEHKPYVPSFDYDAMFKELTPSKSEAKNKSSEPLFDYDAMFKELTPSKSESLPVYDKPVYDKEDLFQAFSELKIPWTSQAARFDDLFASSSSRSELRKPVYDKPVYDEDVFEAITELQCDEDVFEAISELQIPSTSQPDGVSSSSPSELIKHNTSSLDVSPKKTESEQEDKCQKKPMEIIDLIDDEAEDQEKPFIDLTTDEEAEVKEKPFIDLTTAECHLELKELNKRLEEKEAEIRGSDEEKVQLEKEKRALQREIEGLRQKLASGSSATPSCTCSKRSSCKTLSLLVFLPIIFDSSMSDENIHQDASKAASELNKLKSLRPELAIKEMPIAINTEKPKTQHYELPTAFFELVLGRNMKYSSCYFSNDSSSLEDAEEAMLALYCQRAKVEDGQSVLDVGCGWGSLSLYIARKYSNCKITGLCNSKTQKAFIDEKCRKRGIQNIEIIVGDISTFEHEGTYDRVLSIEMFEHMKNYGELLKKIGRWMKEDALLFVHHFCHKTFAYHFEDVNDDDWITRHFFSGGTMPSANLLLYFQEDVAIVDHWLLNGNHYAKTSEEWLKRMDKEIVAIKEIMEMTYGKEEAVKWMVYWRTFFIAVAELFGYSNGEEWMVSHFLFKKK</sequence>
<evidence type="ECO:0000259" key="9">
    <source>
        <dbReference type="PROSITE" id="PS50067"/>
    </source>
</evidence>
<dbReference type="InterPro" id="IPR027640">
    <property type="entry name" value="Kinesin-like_fam"/>
</dbReference>
<dbReference type="GO" id="GO:0005874">
    <property type="term" value="C:microtubule"/>
    <property type="evidence" value="ECO:0007669"/>
    <property type="project" value="UniProtKB-KW"/>
</dbReference>
<dbReference type="PANTHER" id="PTHR47969:SF6">
    <property type="entry name" value="KINESIN-LIKE PROTEIN KIN-4C"/>
    <property type="match status" value="1"/>
</dbReference>
<dbReference type="PANTHER" id="PTHR47969">
    <property type="entry name" value="CHROMOSOME-ASSOCIATED KINESIN KIF4A-RELATED"/>
    <property type="match status" value="1"/>
</dbReference>
<gene>
    <name evidence="10" type="ORF">DARMORV10_A01P05090.1</name>
</gene>